<organism evidence="1 2">
    <name type="scientific">Echinococcus canadensis</name>
    <dbReference type="NCBI Taxonomy" id="519352"/>
    <lineage>
        <taxon>Eukaryota</taxon>
        <taxon>Metazoa</taxon>
        <taxon>Spiralia</taxon>
        <taxon>Lophotrochozoa</taxon>
        <taxon>Platyhelminthes</taxon>
        <taxon>Cestoda</taxon>
        <taxon>Eucestoda</taxon>
        <taxon>Cyclophyllidea</taxon>
        <taxon>Taeniidae</taxon>
        <taxon>Echinococcus</taxon>
        <taxon>Echinococcus canadensis group</taxon>
    </lineage>
</organism>
<proteinExistence type="predicted"/>
<name>A0A915EY31_9CEST</name>
<reference evidence="2" key="1">
    <citation type="submission" date="2022-11" db="UniProtKB">
        <authorList>
            <consortium name="WormBaseParasite"/>
        </authorList>
    </citation>
    <scope>IDENTIFICATION</scope>
</reference>
<evidence type="ECO:0000313" key="1">
    <source>
        <dbReference type="Proteomes" id="UP000887562"/>
    </source>
</evidence>
<evidence type="ECO:0000313" key="2">
    <source>
        <dbReference type="WBParaSite" id="maker-E.canG7_contigs_2408-snap-gene-3.59-mRNA-1"/>
    </source>
</evidence>
<dbReference type="AlphaFoldDB" id="A0A915EY31"/>
<keyword evidence="1" id="KW-1185">Reference proteome</keyword>
<dbReference type="WBParaSite" id="maker-E.canG7_contigs_2408-snap-gene-3.59-mRNA-1">
    <property type="protein sequence ID" value="maker-E.canG7_contigs_2408-snap-gene-3.59-mRNA-1"/>
    <property type="gene ID" value="EcG7_00261"/>
</dbReference>
<sequence>MGVQPEGWADVFVTYHHSLAHKLSGPNIKGAISAVVMAAQHTKVVHYSAGSRRLTKNPSVVGSPLSALTQISTDVTATACNVVFLAYLSLPPPSSYPTHPRPDRTQTNRNARLFLRLCKGPDKRALCLRLAACVKSDFGRCQARHSLAPHASPSGTHAGRHEKAAAALQRCSRELAGEQPTWTLALPREPPAAAAAAAAAAYRLINVRAFLGLCARARCRCIVQLRKIYGSKHCTLPGNAVNHTL</sequence>
<protein>
    <submittedName>
        <fullName evidence="2">Uncharacterized protein</fullName>
    </submittedName>
</protein>
<dbReference type="Proteomes" id="UP000887562">
    <property type="component" value="Unplaced"/>
</dbReference>
<accession>A0A915EY31</accession>